<evidence type="ECO:0000256" key="2">
    <source>
        <dbReference type="ARBA" id="ARBA00023136"/>
    </source>
</evidence>
<evidence type="ECO:0000256" key="1">
    <source>
        <dbReference type="ARBA" id="ARBA00004370"/>
    </source>
</evidence>
<dbReference type="Pfam" id="PF00084">
    <property type="entry name" value="Sushi"/>
    <property type="match status" value="1"/>
</dbReference>
<keyword evidence="6" id="KW-0812">Transmembrane</keyword>
<evidence type="ECO:0000256" key="4">
    <source>
        <dbReference type="PROSITE-ProRule" id="PRU00302"/>
    </source>
</evidence>
<dbReference type="Pfam" id="PF23263">
    <property type="entry name" value="C8-3_MUC4"/>
    <property type="match status" value="1"/>
</dbReference>
<comment type="subcellular location">
    <subcellularLocation>
        <location evidence="1">Membrane</location>
    </subcellularLocation>
</comment>
<feature type="disulfide bond" evidence="4">
    <location>
        <begin position="77"/>
        <end position="104"/>
    </location>
</feature>
<feature type="transmembrane region" description="Helical" evidence="6">
    <location>
        <begin position="115"/>
        <end position="137"/>
    </location>
</feature>
<proteinExistence type="predicted"/>
<dbReference type="GO" id="GO:0016020">
    <property type="term" value="C:membrane"/>
    <property type="evidence" value="ECO:0007669"/>
    <property type="project" value="UniProtKB-SubCell"/>
</dbReference>
<dbReference type="InterPro" id="IPR056619">
    <property type="entry name" value="C8-3_MUC4"/>
</dbReference>
<dbReference type="Gene3D" id="2.10.70.10">
    <property type="entry name" value="Complement Module, domain 1"/>
    <property type="match status" value="1"/>
</dbReference>
<keyword evidence="6" id="KW-1133">Transmembrane helix</keyword>
<dbReference type="PROSITE" id="PS50923">
    <property type="entry name" value="SUSHI"/>
    <property type="match status" value="1"/>
</dbReference>
<feature type="region of interest" description="Disordered" evidence="5">
    <location>
        <begin position="148"/>
        <end position="222"/>
    </location>
</feature>
<dbReference type="Proteomes" id="UP000887565">
    <property type="component" value="Unplaced"/>
</dbReference>
<evidence type="ECO:0000256" key="5">
    <source>
        <dbReference type="SAM" id="MobiDB-lite"/>
    </source>
</evidence>
<protein>
    <submittedName>
        <fullName evidence="9">Sushi domain-containing protein</fullName>
    </submittedName>
</protein>
<sequence>MVESTCQGIYECQYDYIMTGMREVGINSMNVMFKLENLKARGSKIWISCGALRKDEGVLKYPPGNNYLSGITVTFTCKPEYFIHGDQQRTCVNGTWTQGWWVWCRSRTAEYALKWLTGISVSLIFVLICAAIFFGCYTRRKGLNPDSNFPVNRSLAKSKPGVASPKGTRKSERTTVAEKPVQLSQPSTSIDSSGPNIRPKPPSSSGTVYYSHSRRIYSETSA</sequence>
<organism evidence="8 9">
    <name type="scientific">Romanomermis culicivorax</name>
    <name type="common">Nematode worm</name>
    <dbReference type="NCBI Taxonomy" id="13658"/>
    <lineage>
        <taxon>Eukaryota</taxon>
        <taxon>Metazoa</taxon>
        <taxon>Ecdysozoa</taxon>
        <taxon>Nematoda</taxon>
        <taxon>Enoplea</taxon>
        <taxon>Dorylaimia</taxon>
        <taxon>Mermithida</taxon>
        <taxon>Mermithoidea</taxon>
        <taxon>Mermithidae</taxon>
        <taxon>Romanomermis</taxon>
    </lineage>
</organism>
<evidence type="ECO:0000313" key="8">
    <source>
        <dbReference type="Proteomes" id="UP000887565"/>
    </source>
</evidence>
<feature type="domain" description="Sushi" evidence="7">
    <location>
        <begin position="47"/>
        <end position="106"/>
    </location>
</feature>
<evidence type="ECO:0000256" key="3">
    <source>
        <dbReference type="ARBA" id="ARBA00023157"/>
    </source>
</evidence>
<dbReference type="WBParaSite" id="nRc.2.0.1.t43175-RA">
    <property type="protein sequence ID" value="nRc.2.0.1.t43175-RA"/>
    <property type="gene ID" value="nRc.2.0.1.g43175"/>
</dbReference>
<feature type="compositionally biased region" description="Polar residues" evidence="5">
    <location>
        <begin position="182"/>
        <end position="195"/>
    </location>
</feature>
<dbReference type="InterPro" id="IPR035976">
    <property type="entry name" value="Sushi/SCR/CCP_sf"/>
</dbReference>
<keyword evidence="3 4" id="KW-1015">Disulfide bond</keyword>
<evidence type="ECO:0000259" key="7">
    <source>
        <dbReference type="PROSITE" id="PS50923"/>
    </source>
</evidence>
<comment type="caution">
    <text evidence="4">Lacks conserved residue(s) required for the propagation of feature annotation.</text>
</comment>
<keyword evidence="2 6" id="KW-0472">Membrane</keyword>
<evidence type="ECO:0000313" key="9">
    <source>
        <dbReference type="WBParaSite" id="nRc.2.0.1.t43175-RA"/>
    </source>
</evidence>
<name>A0A915KYB4_ROMCU</name>
<accession>A0A915KYB4</accession>
<dbReference type="CDD" id="cd00033">
    <property type="entry name" value="CCP"/>
    <property type="match status" value="1"/>
</dbReference>
<dbReference type="InterPro" id="IPR000436">
    <property type="entry name" value="Sushi_SCR_CCP_dom"/>
</dbReference>
<dbReference type="AlphaFoldDB" id="A0A915KYB4"/>
<dbReference type="SUPFAM" id="SSF57535">
    <property type="entry name" value="Complement control module/SCR domain"/>
    <property type="match status" value="1"/>
</dbReference>
<dbReference type="SMART" id="SM00032">
    <property type="entry name" value="CCP"/>
    <property type="match status" value="1"/>
</dbReference>
<keyword evidence="4" id="KW-0768">Sushi</keyword>
<reference evidence="9" key="1">
    <citation type="submission" date="2022-11" db="UniProtKB">
        <authorList>
            <consortium name="WormBaseParasite"/>
        </authorList>
    </citation>
    <scope>IDENTIFICATION</scope>
</reference>
<keyword evidence="8" id="KW-1185">Reference proteome</keyword>
<evidence type="ECO:0000256" key="6">
    <source>
        <dbReference type="SAM" id="Phobius"/>
    </source>
</evidence>